<evidence type="ECO:0000256" key="1">
    <source>
        <dbReference type="ARBA" id="ARBA00004141"/>
    </source>
</evidence>
<keyword evidence="6 8" id="KW-0472">Membrane</keyword>
<feature type="transmembrane region" description="Helical" evidence="8">
    <location>
        <begin position="69"/>
        <end position="89"/>
    </location>
</feature>
<keyword evidence="11" id="KW-1185">Reference proteome</keyword>
<feature type="transmembrane region" description="Helical" evidence="8">
    <location>
        <begin position="162"/>
        <end position="179"/>
    </location>
</feature>
<feature type="transmembrane region" description="Helical" evidence="8">
    <location>
        <begin position="134"/>
        <end position="155"/>
    </location>
</feature>
<evidence type="ECO:0000256" key="3">
    <source>
        <dbReference type="ARBA" id="ARBA00022692"/>
    </source>
</evidence>
<dbReference type="Proteomes" id="UP001227964">
    <property type="component" value="Unassembled WGS sequence"/>
</dbReference>
<dbReference type="Pfam" id="PF18916">
    <property type="entry name" value="Lycopene_cyc"/>
    <property type="match status" value="1"/>
</dbReference>
<dbReference type="RefSeq" id="WP_285391494.1">
    <property type="nucleotide sequence ID" value="NZ_JASSVS010000007.1"/>
</dbReference>
<comment type="caution">
    <text evidence="10">The sequence shown here is derived from an EMBL/GenBank/DDBJ whole genome shotgun (WGS) entry which is preliminary data.</text>
</comment>
<evidence type="ECO:0000256" key="2">
    <source>
        <dbReference type="ARBA" id="ARBA00004829"/>
    </source>
</evidence>
<keyword evidence="5 8" id="KW-1133">Transmembrane helix</keyword>
<proteinExistence type="predicted"/>
<dbReference type="InterPro" id="IPR017825">
    <property type="entry name" value="Lycopene_cyclase_dom"/>
</dbReference>
<name>A0ABT7IF80_9GAMM</name>
<evidence type="ECO:0000256" key="4">
    <source>
        <dbReference type="ARBA" id="ARBA00022746"/>
    </source>
</evidence>
<protein>
    <submittedName>
        <fullName evidence="10">Lycopene cyclase domain-containing protein</fullName>
    </submittedName>
</protein>
<feature type="transmembrane region" description="Helical" evidence="8">
    <location>
        <begin position="110"/>
        <end position="128"/>
    </location>
</feature>
<feature type="domain" description="Lycopene cyclase" evidence="9">
    <location>
        <begin position="132"/>
        <end position="223"/>
    </location>
</feature>
<dbReference type="EMBL" id="JASSVS010000007">
    <property type="protein sequence ID" value="MDL0432313.1"/>
    <property type="molecule type" value="Genomic_DNA"/>
</dbReference>
<reference evidence="10 11" key="1">
    <citation type="submission" date="2023-06" db="EMBL/GenBank/DDBJ databases">
        <title>Marinobacter azerbaijanicus a moderately halophilic, isolated from Urmia Lake in Azerbaijan region of Iran.</title>
        <authorList>
            <person name="Sanchez-Porro C."/>
            <person name="Aghdam E.M."/>
            <person name="Saheb S.M."/>
            <person name="Tarhriz V."/>
            <person name="Kazemi E."/>
            <person name="Ammozegar M.A."/>
            <person name="Ventosa A."/>
            <person name="Hejazi M.S."/>
        </authorList>
    </citation>
    <scope>NUCLEOTIDE SEQUENCE [LARGE SCALE GENOMIC DNA]</scope>
    <source>
        <strain evidence="10 11">TBZ242</strain>
    </source>
</reference>
<accession>A0ABT7IF80</accession>
<keyword evidence="7" id="KW-0413">Isomerase</keyword>
<gene>
    <name evidence="10" type="ORF">QPM17_14305</name>
</gene>
<comment type="subcellular location">
    <subcellularLocation>
        <location evidence="1">Membrane</location>
        <topology evidence="1">Multi-pass membrane protein</topology>
    </subcellularLocation>
</comment>
<evidence type="ECO:0000313" key="10">
    <source>
        <dbReference type="EMBL" id="MDL0432313.1"/>
    </source>
</evidence>
<organism evidence="10 11">
    <name type="scientific">Marinobacter azerbaijanicus</name>
    <dbReference type="NCBI Taxonomy" id="3050455"/>
    <lineage>
        <taxon>Bacteria</taxon>
        <taxon>Pseudomonadati</taxon>
        <taxon>Pseudomonadota</taxon>
        <taxon>Gammaproteobacteria</taxon>
        <taxon>Pseudomonadales</taxon>
        <taxon>Marinobacteraceae</taxon>
        <taxon>Marinobacter</taxon>
    </lineage>
</organism>
<evidence type="ECO:0000256" key="8">
    <source>
        <dbReference type="SAM" id="Phobius"/>
    </source>
</evidence>
<keyword evidence="4" id="KW-0125">Carotenoid biosynthesis</keyword>
<evidence type="ECO:0000256" key="6">
    <source>
        <dbReference type="ARBA" id="ARBA00023136"/>
    </source>
</evidence>
<evidence type="ECO:0000259" key="9">
    <source>
        <dbReference type="Pfam" id="PF18916"/>
    </source>
</evidence>
<sequence>MSMTYTYLVWSLLLVLVWGVVFIFTGNRRKMLKISLGTAPLGLTEPFFYPEYWSPPTLFALGENYGFDVESLFFSFAVGGLACSLYELGSRSTTQPMPANHKQHVGRHRFHALALVSPAFVFAFLELATGLNSIYTASLGLLFGAIATVICRVDLLGSAIKGSAVFTLFYFVFFSAMNWSHPGYVDLYWNNAAISGLRFFGVPAEELLFAATLGALWSNFYEHRYWQVKSKHPHAHT</sequence>
<keyword evidence="3 8" id="KW-0812">Transmembrane</keyword>
<feature type="transmembrane region" description="Helical" evidence="8">
    <location>
        <begin position="6"/>
        <end position="24"/>
    </location>
</feature>
<evidence type="ECO:0000256" key="7">
    <source>
        <dbReference type="ARBA" id="ARBA00023235"/>
    </source>
</evidence>
<evidence type="ECO:0000256" key="5">
    <source>
        <dbReference type="ARBA" id="ARBA00022989"/>
    </source>
</evidence>
<evidence type="ECO:0000313" key="11">
    <source>
        <dbReference type="Proteomes" id="UP001227964"/>
    </source>
</evidence>
<comment type="pathway">
    <text evidence="2">Carotenoid biosynthesis.</text>
</comment>
<feature type="transmembrane region" description="Helical" evidence="8">
    <location>
        <begin position="199"/>
        <end position="221"/>
    </location>
</feature>